<evidence type="ECO:0000313" key="3">
    <source>
        <dbReference type="Proteomes" id="UP000244896"/>
    </source>
</evidence>
<sequence length="148" mass="16372">MKTSSLNKGYITTLTALVLASVFCLGASTFAVVWQQQSNVRVAKESGKLENSIASLQRHQAELNNKIATAQTLEALNRRNAQFRLNLAAIREQQLVRVTRDPKLLLDLKRNMERIGFMPAAPAADAPLLARPDTNTTPSLIRFVSMSH</sequence>
<evidence type="ECO:0000256" key="1">
    <source>
        <dbReference type="SAM" id="Coils"/>
    </source>
</evidence>
<keyword evidence="3" id="KW-1185">Reference proteome</keyword>
<protein>
    <submittedName>
        <fullName evidence="2">Uncharacterized protein</fullName>
    </submittedName>
</protein>
<reference evidence="2 3" key="1">
    <citation type="journal article" date="2018" name="Syst. Appl. Microbiol.">
        <title>Ereboglobus luteus gen. nov. sp. nov. from cockroach guts, and new insights into the oxygen relationship of the genera Opitutus and Didymococcus (Verrucomicrobia: Opitutaceae).</title>
        <authorList>
            <person name="Tegtmeier D."/>
            <person name="Belitz A."/>
            <person name="Radek R."/>
            <person name="Heimerl T."/>
            <person name="Brune A."/>
        </authorList>
    </citation>
    <scope>NUCLEOTIDE SEQUENCE [LARGE SCALE GENOMIC DNA]</scope>
    <source>
        <strain evidence="2 3">Ho45</strain>
    </source>
</reference>
<accession>A0A2U8E065</accession>
<organism evidence="2 3">
    <name type="scientific">Ereboglobus luteus</name>
    <dbReference type="NCBI Taxonomy" id="1796921"/>
    <lineage>
        <taxon>Bacteria</taxon>
        <taxon>Pseudomonadati</taxon>
        <taxon>Verrucomicrobiota</taxon>
        <taxon>Opitutia</taxon>
        <taxon>Opitutales</taxon>
        <taxon>Opitutaceae</taxon>
        <taxon>Ereboglobus</taxon>
    </lineage>
</organism>
<gene>
    <name evidence="2" type="ORF">CKA38_00695</name>
</gene>
<name>A0A2U8E065_9BACT</name>
<dbReference type="AlphaFoldDB" id="A0A2U8E065"/>
<proteinExistence type="predicted"/>
<dbReference type="Proteomes" id="UP000244896">
    <property type="component" value="Chromosome"/>
</dbReference>
<dbReference type="EMBL" id="CP023004">
    <property type="protein sequence ID" value="AWI07972.1"/>
    <property type="molecule type" value="Genomic_DNA"/>
</dbReference>
<dbReference type="RefSeq" id="WP_108823780.1">
    <property type="nucleotide sequence ID" value="NZ_CP023004.1"/>
</dbReference>
<evidence type="ECO:0000313" key="2">
    <source>
        <dbReference type="EMBL" id="AWI07972.1"/>
    </source>
</evidence>
<feature type="coiled-coil region" evidence="1">
    <location>
        <begin position="46"/>
        <end position="93"/>
    </location>
</feature>
<dbReference type="KEGG" id="elut:CKA38_00695"/>
<keyword evidence="1" id="KW-0175">Coiled coil</keyword>